<comment type="caution">
    <text evidence="1">The sequence shown here is derived from an EMBL/GenBank/DDBJ whole genome shotgun (WGS) entry which is preliminary data.</text>
</comment>
<reference evidence="1" key="1">
    <citation type="submission" date="2020-10" db="EMBL/GenBank/DDBJ databases">
        <authorList>
            <person name="Gilroy R."/>
        </authorList>
    </citation>
    <scope>NUCLEOTIDE SEQUENCE</scope>
    <source>
        <strain evidence="1">ChiGjej1B1-22543</strain>
    </source>
</reference>
<evidence type="ECO:0000313" key="2">
    <source>
        <dbReference type="Proteomes" id="UP000824070"/>
    </source>
</evidence>
<organism evidence="1 2">
    <name type="scientific">Candidatus Alloenteromonas pullicola</name>
    <dbReference type="NCBI Taxonomy" id="2840784"/>
    <lineage>
        <taxon>Bacteria</taxon>
        <taxon>Bacillati</taxon>
        <taxon>Bacillota</taxon>
        <taxon>Bacillota incertae sedis</taxon>
        <taxon>Candidatus Alloenteromonas</taxon>
    </lineage>
</organism>
<dbReference type="Gene3D" id="2.60.120.260">
    <property type="entry name" value="Galactose-binding domain-like"/>
    <property type="match status" value="1"/>
</dbReference>
<name>A0A9D1LNR9_9FIRM</name>
<dbReference type="AlphaFoldDB" id="A0A9D1LNR9"/>
<dbReference type="Proteomes" id="UP000824070">
    <property type="component" value="Unassembled WGS sequence"/>
</dbReference>
<protein>
    <submittedName>
        <fullName evidence="1">Uncharacterized protein</fullName>
    </submittedName>
</protein>
<accession>A0A9D1LNR9</accession>
<proteinExistence type="predicted"/>
<dbReference type="PROSITE" id="PS51257">
    <property type="entry name" value="PROKAR_LIPOPROTEIN"/>
    <property type="match status" value="1"/>
</dbReference>
<evidence type="ECO:0000313" key="1">
    <source>
        <dbReference type="EMBL" id="HIU45195.1"/>
    </source>
</evidence>
<reference evidence="1" key="2">
    <citation type="journal article" date="2021" name="PeerJ">
        <title>Extensive microbial diversity within the chicken gut microbiome revealed by metagenomics and culture.</title>
        <authorList>
            <person name="Gilroy R."/>
            <person name="Ravi A."/>
            <person name="Getino M."/>
            <person name="Pursley I."/>
            <person name="Horton D.L."/>
            <person name="Alikhan N.F."/>
            <person name="Baker D."/>
            <person name="Gharbi K."/>
            <person name="Hall N."/>
            <person name="Watson M."/>
            <person name="Adriaenssens E.M."/>
            <person name="Foster-Nyarko E."/>
            <person name="Jarju S."/>
            <person name="Secka A."/>
            <person name="Antonio M."/>
            <person name="Oren A."/>
            <person name="Chaudhuri R.R."/>
            <person name="La Ragione R."/>
            <person name="Hildebrand F."/>
            <person name="Pallen M.J."/>
        </authorList>
    </citation>
    <scope>NUCLEOTIDE SEQUENCE</scope>
    <source>
        <strain evidence="1">ChiGjej1B1-22543</strain>
    </source>
</reference>
<gene>
    <name evidence="1" type="ORF">IAC52_02730</name>
</gene>
<sequence>MRINLLALPLAALALCGCQGETDTAPKYNQTIENGSFESGLEGWTINGLSEDDVSDADTYSDQKHIDKEGDYSYVGGVGSLPSFKGTLTSDPFILGGIGQIALDIGAMKDQSKCYVEFYSVDSEQPLEFYANNNKTKLTKLTNSVWNGTTISSELVPNVVDLSDHLDEAIYIKFVDEDAGSDYTDYSFFNIDDIKVLQTAAERNDVLVERADFLLAHADEDIDAETPVTKLRNGGFETGDASYWKPIAGQAFDKDGLISSSTEMYWGNRQYHAEGNYFLNGLNHAESLTGTMRSEKFQVIDAGEGKSYAKFMMGAYNAEVYVGINDAATGDELARFYNTGFKDPELAQSFITYYVDMSEYIGRTLYFTIVDYGTSGFGFAQVDGFDINLSEQEGKDGVAALREFAAATDDTVAAPAYKALYNGGMSFPFAGNAPTVVEKSFNVIPSTIDLTSYAAQTGTYDDYTATSAIELSIVSVSHDGEPVADFDASSFNVASGKYEVGFTATDAYGQSSDGSYLLEVLDEFNEPDIQNGGFETGNLDGWTQSGAISGNPISNETTFWAEEIPFNKTGEYFFNGWNSGVAESDGYSIRSTMFKLSGSGFITFKLGGRAASLALIDASTGEEVAVYENTEFNDGNFPLIKDGCRLSMTKYVADCSSLLGRYLYVELRDNVLAAGLSWGVAFFDDVVVNNPDPVAVEGNYDTVVQNGEEVQIPYAEAINTL</sequence>
<dbReference type="EMBL" id="DVMV01000018">
    <property type="protein sequence ID" value="HIU45195.1"/>
    <property type="molecule type" value="Genomic_DNA"/>
</dbReference>